<dbReference type="Proteomes" id="UP000410492">
    <property type="component" value="Unassembled WGS sequence"/>
</dbReference>
<feature type="compositionally biased region" description="Polar residues" evidence="1">
    <location>
        <begin position="545"/>
        <end position="556"/>
    </location>
</feature>
<keyword evidence="3" id="KW-1185">Reference proteome</keyword>
<name>A0A653D324_CALMS</name>
<protein>
    <submittedName>
        <fullName evidence="2">Uncharacterized protein</fullName>
    </submittedName>
</protein>
<reference evidence="2 3" key="1">
    <citation type="submission" date="2019-01" db="EMBL/GenBank/DDBJ databases">
        <authorList>
            <person name="Sayadi A."/>
        </authorList>
    </citation>
    <scope>NUCLEOTIDE SEQUENCE [LARGE SCALE GENOMIC DNA]</scope>
</reference>
<gene>
    <name evidence="2" type="ORF">CALMAC_LOCUS14005</name>
</gene>
<proteinExistence type="predicted"/>
<feature type="region of interest" description="Disordered" evidence="1">
    <location>
        <begin position="545"/>
        <end position="566"/>
    </location>
</feature>
<evidence type="ECO:0000313" key="3">
    <source>
        <dbReference type="Proteomes" id="UP000410492"/>
    </source>
</evidence>
<evidence type="ECO:0000256" key="1">
    <source>
        <dbReference type="SAM" id="MobiDB-lite"/>
    </source>
</evidence>
<sequence length="566" mass="61599">MMSRAASVMAMTIEPITDGAGNLIADEAAMTASLTSAVQKVPMFEGVDPDAALQIAGGWAMAMHQYKQEHGRYPAVDVLANCHVALENLMTECAKDKHSGTGKAMFESAAESMRSSDGVMRIAQFAALILPAALGAATSDACTFIPCERDESDIYELINIAGTNFGTFKPGDELNMQSAGVYSQMKRLYQLAAKGDGVTKVFKFDIKDFEGQNCPIRAGYNKLLINRKPSKVDDGDGNLYFNGSDSKGNLFAATAKVAYDTGLIDITFTDAPAEGTELAVQVEINIERAPNLIPVINQAMRNYKVKPSQYVVASEHTIMSASDASREFGINMAATQFSAMRQWLSHEQDVMRLRTLVFHTVYGREFDAALPEAQSYESWVSLMRHVVNALSQDMANRTLASGIRGGFAGGDAANFLRSLPPQHFQLAPGYVQSPYIQYIGTLFGSIRIYEVPTPVCEQFQKQGYDLGLDDIYFYGRGNDIGKAGLIAGDAVAAIPYVHETNPSLVNRTTLWGSAINDVHPRNGENYFARLRLTHSKEGAINMLTGQINSSASNPGETTDEEEKKSE</sequence>
<dbReference type="EMBL" id="CAACVG010009938">
    <property type="protein sequence ID" value="VEN54557.1"/>
    <property type="molecule type" value="Genomic_DNA"/>
</dbReference>
<accession>A0A653D324</accession>
<dbReference type="AlphaFoldDB" id="A0A653D324"/>
<evidence type="ECO:0000313" key="2">
    <source>
        <dbReference type="EMBL" id="VEN54557.1"/>
    </source>
</evidence>
<organism evidence="2 3">
    <name type="scientific">Callosobruchus maculatus</name>
    <name type="common">Southern cowpea weevil</name>
    <name type="synonym">Pulse bruchid</name>
    <dbReference type="NCBI Taxonomy" id="64391"/>
    <lineage>
        <taxon>Eukaryota</taxon>
        <taxon>Metazoa</taxon>
        <taxon>Ecdysozoa</taxon>
        <taxon>Arthropoda</taxon>
        <taxon>Hexapoda</taxon>
        <taxon>Insecta</taxon>
        <taxon>Pterygota</taxon>
        <taxon>Neoptera</taxon>
        <taxon>Endopterygota</taxon>
        <taxon>Coleoptera</taxon>
        <taxon>Polyphaga</taxon>
        <taxon>Cucujiformia</taxon>
        <taxon>Chrysomeloidea</taxon>
        <taxon>Chrysomelidae</taxon>
        <taxon>Bruchinae</taxon>
        <taxon>Bruchini</taxon>
        <taxon>Callosobruchus</taxon>
    </lineage>
</organism>